<proteinExistence type="predicted"/>
<dbReference type="EMBL" id="LAZR01035746">
    <property type="protein sequence ID" value="KKL26688.1"/>
    <property type="molecule type" value="Genomic_DNA"/>
</dbReference>
<protein>
    <submittedName>
        <fullName evidence="1">Uncharacterized protein</fullName>
    </submittedName>
</protein>
<gene>
    <name evidence="1" type="ORF">LCGC14_2392810</name>
</gene>
<reference evidence="1" key="1">
    <citation type="journal article" date="2015" name="Nature">
        <title>Complex archaea that bridge the gap between prokaryotes and eukaryotes.</title>
        <authorList>
            <person name="Spang A."/>
            <person name="Saw J.H."/>
            <person name="Jorgensen S.L."/>
            <person name="Zaremba-Niedzwiedzka K."/>
            <person name="Martijn J."/>
            <person name="Lind A.E."/>
            <person name="van Eijk R."/>
            <person name="Schleper C."/>
            <person name="Guy L."/>
            <person name="Ettema T.J."/>
        </authorList>
    </citation>
    <scope>NUCLEOTIDE SEQUENCE</scope>
</reference>
<name>A0A0F9ES52_9ZZZZ</name>
<evidence type="ECO:0000313" key="1">
    <source>
        <dbReference type="EMBL" id="KKL26688.1"/>
    </source>
</evidence>
<feature type="non-terminal residue" evidence="1">
    <location>
        <position position="57"/>
    </location>
</feature>
<dbReference type="AlphaFoldDB" id="A0A0F9ES52"/>
<accession>A0A0F9ES52</accession>
<comment type="caution">
    <text evidence="1">The sequence shown here is derived from an EMBL/GenBank/DDBJ whole genome shotgun (WGS) entry which is preliminary data.</text>
</comment>
<sequence length="57" mass="6400">MLRRPLGLPQAALARPSHCGHTLWAHIEVITHNVEVVGTKFFEKSIYPVPPKYFGGM</sequence>
<organism evidence="1">
    <name type="scientific">marine sediment metagenome</name>
    <dbReference type="NCBI Taxonomy" id="412755"/>
    <lineage>
        <taxon>unclassified sequences</taxon>
        <taxon>metagenomes</taxon>
        <taxon>ecological metagenomes</taxon>
    </lineage>
</organism>